<dbReference type="OrthoDB" id="6514235at2759"/>
<proteinExistence type="inferred from homology"/>
<keyword evidence="6" id="KW-1015">Disulfide bond</keyword>
<dbReference type="AlphaFoldDB" id="A0A7R9L663"/>
<evidence type="ECO:0000256" key="1">
    <source>
        <dbReference type="ARBA" id="ARBA00004613"/>
    </source>
</evidence>
<keyword evidence="10" id="KW-1185">Reference proteome</keyword>
<gene>
    <name evidence="9" type="ORF">OSB1V03_LOCUS15090</name>
</gene>
<dbReference type="Proteomes" id="UP000759131">
    <property type="component" value="Unassembled WGS sequence"/>
</dbReference>
<evidence type="ECO:0000256" key="2">
    <source>
        <dbReference type="ARBA" id="ARBA00022525"/>
    </source>
</evidence>
<accession>A0A7R9L663</accession>
<dbReference type="GO" id="GO:0004252">
    <property type="term" value="F:serine-type endopeptidase activity"/>
    <property type="evidence" value="ECO:0007669"/>
    <property type="project" value="InterPro"/>
</dbReference>
<evidence type="ECO:0000256" key="6">
    <source>
        <dbReference type="ARBA" id="ARBA00023157"/>
    </source>
</evidence>
<dbReference type="InterPro" id="IPR050127">
    <property type="entry name" value="Serine_Proteases_S1"/>
</dbReference>
<dbReference type="EMBL" id="OC869735">
    <property type="protein sequence ID" value="CAD7634695.1"/>
    <property type="molecule type" value="Genomic_DNA"/>
</dbReference>
<keyword evidence="2" id="KW-0964">Secreted</keyword>
<dbReference type="FunFam" id="2.40.10.10:FF:000002">
    <property type="entry name" value="Transmembrane protease serine"/>
    <property type="match status" value="1"/>
</dbReference>
<name>A0A7R9L663_9ACAR</name>
<evidence type="ECO:0000313" key="9">
    <source>
        <dbReference type="EMBL" id="CAD7634695.1"/>
    </source>
</evidence>
<dbReference type="InterPro" id="IPR043504">
    <property type="entry name" value="Peptidase_S1_PA_chymotrypsin"/>
</dbReference>
<dbReference type="GO" id="GO:0005615">
    <property type="term" value="C:extracellular space"/>
    <property type="evidence" value="ECO:0007669"/>
    <property type="project" value="TreeGrafter"/>
</dbReference>
<dbReference type="PANTHER" id="PTHR24264:SF65">
    <property type="entry name" value="SRCR DOMAIN-CONTAINING PROTEIN"/>
    <property type="match status" value="1"/>
</dbReference>
<dbReference type="InterPro" id="IPR001314">
    <property type="entry name" value="Peptidase_S1A"/>
</dbReference>
<comment type="similarity">
    <text evidence="7">Belongs to the peptidase S1 family. CLIP subfamily.</text>
</comment>
<feature type="domain" description="Peptidase S1" evidence="8">
    <location>
        <begin position="1"/>
        <end position="182"/>
    </location>
</feature>
<evidence type="ECO:0000256" key="5">
    <source>
        <dbReference type="ARBA" id="ARBA00022825"/>
    </source>
</evidence>
<dbReference type="PROSITE" id="PS50240">
    <property type="entry name" value="TRYPSIN_DOM"/>
    <property type="match status" value="1"/>
</dbReference>
<organism evidence="9">
    <name type="scientific">Medioppia subpectinata</name>
    <dbReference type="NCBI Taxonomy" id="1979941"/>
    <lineage>
        <taxon>Eukaryota</taxon>
        <taxon>Metazoa</taxon>
        <taxon>Ecdysozoa</taxon>
        <taxon>Arthropoda</taxon>
        <taxon>Chelicerata</taxon>
        <taxon>Arachnida</taxon>
        <taxon>Acari</taxon>
        <taxon>Acariformes</taxon>
        <taxon>Sarcoptiformes</taxon>
        <taxon>Oribatida</taxon>
        <taxon>Brachypylina</taxon>
        <taxon>Oppioidea</taxon>
        <taxon>Oppiidae</taxon>
        <taxon>Medioppia</taxon>
    </lineage>
</organism>
<dbReference type="PROSITE" id="PS00135">
    <property type="entry name" value="TRYPSIN_SER"/>
    <property type="match status" value="1"/>
</dbReference>
<dbReference type="PANTHER" id="PTHR24264">
    <property type="entry name" value="TRYPSIN-RELATED"/>
    <property type="match status" value="1"/>
</dbReference>
<evidence type="ECO:0000256" key="3">
    <source>
        <dbReference type="ARBA" id="ARBA00022670"/>
    </source>
</evidence>
<sequence length="187" mass="20648">MGSNLMKDPKTPNYSVDKIKLHEDWNRKTQANDIAVIKLKEKIEFKTNEKKQYEINSVCLPEKGLDVVGTATLSGFGQTGATAAQAEYLQKLDVPIYNHGQCGVNYRKFVKINEFKICAGGKGGQDSCMGDSGGPLVQLNPKDNRIQLVGIVSFGYPCAVKDMPGVYTRVSNYIDWIIEATKEHTVA</sequence>
<reference evidence="9" key="1">
    <citation type="submission" date="2020-11" db="EMBL/GenBank/DDBJ databases">
        <authorList>
            <person name="Tran Van P."/>
        </authorList>
    </citation>
    <scope>NUCLEOTIDE SEQUENCE</scope>
</reference>
<dbReference type="SMART" id="SM00020">
    <property type="entry name" value="Tryp_SPc"/>
    <property type="match status" value="1"/>
</dbReference>
<dbReference type="InterPro" id="IPR009003">
    <property type="entry name" value="Peptidase_S1_PA"/>
</dbReference>
<evidence type="ECO:0000256" key="7">
    <source>
        <dbReference type="ARBA" id="ARBA00024195"/>
    </source>
</evidence>
<comment type="subcellular location">
    <subcellularLocation>
        <location evidence="1">Secreted</location>
    </subcellularLocation>
</comment>
<dbReference type="PRINTS" id="PR00722">
    <property type="entry name" value="CHYMOTRYPSIN"/>
</dbReference>
<dbReference type="Pfam" id="PF00089">
    <property type="entry name" value="Trypsin"/>
    <property type="match status" value="1"/>
</dbReference>
<evidence type="ECO:0000313" key="10">
    <source>
        <dbReference type="Proteomes" id="UP000759131"/>
    </source>
</evidence>
<dbReference type="Gene3D" id="2.40.10.10">
    <property type="entry name" value="Trypsin-like serine proteases"/>
    <property type="match status" value="1"/>
</dbReference>
<dbReference type="CDD" id="cd00190">
    <property type="entry name" value="Tryp_SPc"/>
    <property type="match status" value="1"/>
</dbReference>
<dbReference type="InterPro" id="IPR033116">
    <property type="entry name" value="TRYPSIN_SER"/>
</dbReference>
<evidence type="ECO:0000256" key="4">
    <source>
        <dbReference type="ARBA" id="ARBA00022801"/>
    </source>
</evidence>
<keyword evidence="4" id="KW-0378">Hydrolase</keyword>
<dbReference type="SUPFAM" id="SSF50494">
    <property type="entry name" value="Trypsin-like serine proteases"/>
    <property type="match status" value="1"/>
</dbReference>
<dbReference type="GO" id="GO:0006508">
    <property type="term" value="P:proteolysis"/>
    <property type="evidence" value="ECO:0007669"/>
    <property type="project" value="UniProtKB-KW"/>
</dbReference>
<protein>
    <recommendedName>
        <fullName evidence="8">Peptidase S1 domain-containing protein</fullName>
    </recommendedName>
</protein>
<keyword evidence="3" id="KW-0645">Protease</keyword>
<dbReference type="EMBL" id="CAJPIZ010015160">
    <property type="protein sequence ID" value="CAG2115125.1"/>
    <property type="molecule type" value="Genomic_DNA"/>
</dbReference>
<evidence type="ECO:0000259" key="8">
    <source>
        <dbReference type="PROSITE" id="PS50240"/>
    </source>
</evidence>
<keyword evidence="5" id="KW-0720">Serine protease</keyword>
<dbReference type="InterPro" id="IPR001254">
    <property type="entry name" value="Trypsin_dom"/>
</dbReference>